<protein>
    <submittedName>
        <fullName evidence="2">Hypothetical_protein</fullName>
    </submittedName>
</protein>
<dbReference type="AlphaFoldDB" id="A0AA86TGQ3"/>
<organism evidence="1">
    <name type="scientific">Hexamita inflata</name>
    <dbReference type="NCBI Taxonomy" id="28002"/>
    <lineage>
        <taxon>Eukaryota</taxon>
        <taxon>Metamonada</taxon>
        <taxon>Diplomonadida</taxon>
        <taxon>Hexamitidae</taxon>
        <taxon>Hexamitinae</taxon>
        <taxon>Hexamita</taxon>
    </lineage>
</organism>
<reference evidence="1" key="1">
    <citation type="submission" date="2023-06" db="EMBL/GenBank/DDBJ databases">
        <authorList>
            <person name="Kurt Z."/>
        </authorList>
    </citation>
    <scope>NUCLEOTIDE SEQUENCE</scope>
</reference>
<name>A0AA86TGQ3_9EUKA</name>
<dbReference type="EMBL" id="CATOUU010000003">
    <property type="protein sequence ID" value="CAI9912763.1"/>
    <property type="molecule type" value="Genomic_DNA"/>
</dbReference>
<keyword evidence="3" id="KW-1185">Reference proteome</keyword>
<sequence>MKFVTRLQGGNYMSNPPCKRVDLPPYKRKCYPLLNEVMQQYILFQINTLQVLIQCIDQQPYKLNIEYHLHLKCQNSTRKKLRSCWTRAWSCATTSTRPNFKELVLNKYRKESSGYVHISVRKMDTIDTGTTALRTNQTKYQSFKARCNLTKLQIDSLLQQQVRKQESSFNNIAQLFNILCEAFQ</sequence>
<gene>
    <name evidence="2" type="ORF">HINF_LOCUS15863</name>
    <name evidence="1" type="ORF">HINF_LOCUS408</name>
</gene>
<dbReference type="EMBL" id="CAXDID020000038">
    <property type="protein sequence ID" value="CAL5998697.1"/>
    <property type="molecule type" value="Genomic_DNA"/>
</dbReference>
<reference evidence="2 3" key="2">
    <citation type="submission" date="2024-07" db="EMBL/GenBank/DDBJ databases">
        <authorList>
            <person name="Akdeniz Z."/>
        </authorList>
    </citation>
    <scope>NUCLEOTIDE SEQUENCE [LARGE SCALE GENOMIC DNA]</scope>
</reference>
<evidence type="ECO:0000313" key="3">
    <source>
        <dbReference type="Proteomes" id="UP001642409"/>
    </source>
</evidence>
<proteinExistence type="predicted"/>
<evidence type="ECO:0000313" key="2">
    <source>
        <dbReference type="EMBL" id="CAL5998697.1"/>
    </source>
</evidence>
<accession>A0AA86TGQ3</accession>
<comment type="caution">
    <text evidence="1">The sequence shown here is derived from an EMBL/GenBank/DDBJ whole genome shotgun (WGS) entry which is preliminary data.</text>
</comment>
<dbReference type="Proteomes" id="UP001642409">
    <property type="component" value="Unassembled WGS sequence"/>
</dbReference>
<evidence type="ECO:0000313" key="1">
    <source>
        <dbReference type="EMBL" id="CAI9912763.1"/>
    </source>
</evidence>